<dbReference type="Gene3D" id="3.40.190.150">
    <property type="entry name" value="Bordetella uptake gene, domain 1"/>
    <property type="match status" value="1"/>
</dbReference>
<dbReference type="SUPFAM" id="SSF53850">
    <property type="entry name" value="Periplasmic binding protein-like II"/>
    <property type="match status" value="1"/>
</dbReference>
<dbReference type="Gene3D" id="3.40.190.10">
    <property type="entry name" value="Periplasmic binding protein-like II"/>
    <property type="match status" value="1"/>
</dbReference>
<dbReference type="InterPro" id="IPR005064">
    <property type="entry name" value="BUG"/>
</dbReference>
<evidence type="ECO:0000256" key="1">
    <source>
        <dbReference type="ARBA" id="ARBA00006987"/>
    </source>
</evidence>
<name>A0A1V2GXQ8_9PROT</name>
<organism evidence="2 3">
    <name type="scientific">Teichococcus deserti</name>
    <dbReference type="NCBI Taxonomy" id="1817963"/>
    <lineage>
        <taxon>Bacteria</taxon>
        <taxon>Pseudomonadati</taxon>
        <taxon>Pseudomonadota</taxon>
        <taxon>Alphaproteobacteria</taxon>
        <taxon>Acetobacterales</taxon>
        <taxon>Roseomonadaceae</taxon>
        <taxon>Roseomonas</taxon>
    </lineage>
</organism>
<dbReference type="InterPro" id="IPR042100">
    <property type="entry name" value="Bug_dom1"/>
</dbReference>
<dbReference type="PANTHER" id="PTHR42928:SF5">
    <property type="entry name" value="BLR1237 PROTEIN"/>
    <property type="match status" value="1"/>
</dbReference>
<dbReference type="CDD" id="cd07012">
    <property type="entry name" value="PBP2_Bug_TTT"/>
    <property type="match status" value="1"/>
</dbReference>
<dbReference type="Proteomes" id="UP000188879">
    <property type="component" value="Unassembled WGS sequence"/>
</dbReference>
<dbReference type="RefSeq" id="WP_076959174.1">
    <property type="nucleotide sequence ID" value="NZ_MLCO01000224.1"/>
</dbReference>
<comment type="similarity">
    <text evidence="1">Belongs to the UPF0065 (bug) family.</text>
</comment>
<comment type="caution">
    <text evidence="2">The sequence shown here is derived from an EMBL/GenBank/DDBJ whole genome shotgun (WGS) entry which is preliminary data.</text>
</comment>
<dbReference type="PANTHER" id="PTHR42928">
    <property type="entry name" value="TRICARBOXYLATE-BINDING PROTEIN"/>
    <property type="match status" value="1"/>
</dbReference>
<keyword evidence="3" id="KW-1185">Reference proteome</keyword>
<evidence type="ECO:0000313" key="3">
    <source>
        <dbReference type="Proteomes" id="UP000188879"/>
    </source>
</evidence>
<accession>A0A1V2GXQ8</accession>
<dbReference type="EMBL" id="MLCO01000224">
    <property type="protein sequence ID" value="ONG49548.1"/>
    <property type="molecule type" value="Genomic_DNA"/>
</dbReference>
<dbReference type="OrthoDB" id="7247861at2"/>
<sequence>MIARRGALALGAGALGGGLLAAPALVRAEGWKPSRPVRLIVTYPPGGVNDIVGRIVAEPLGAELGQSVVVENRAGAGGNIGTQAAMQAEADGHTILFGTTAMFGVNPVMYKGSGVDAARDFACLATIGEVANVLSVAPKRVAATTLPEFVAEARAKPLVYGSVGNGSSSHLSAVVFLKAAGIEATHVPYRGSSPLVASMLANDVDFCFDTTATSTAHIRGGALRPLGVTTTRRASALPDVPTLREAGVKDYELGIWFGLFVPTRTPAPIFSALQKALLATRTPQTTERLQRAFVDPLAVPTEDLARWVTADSERWQKISVEAGIKAD</sequence>
<reference evidence="2 3" key="1">
    <citation type="submission" date="2016-10" db="EMBL/GenBank/DDBJ databases">
        <title>Draft Genome sequence of Roseomonas sp. strain M3.</title>
        <authorList>
            <person name="Subhash Y."/>
            <person name="Lee S."/>
        </authorList>
    </citation>
    <scope>NUCLEOTIDE SEQUENCE [LARGE SCALE GENOMIC DNA]</scope>
    <source>
        <strain evidence="2 3">M3</strain>
    </source>
</reference>
<evidence type="ECO:0000313" key="2">
    <source>
        <dbReference type="EMBL" id="ONG49548.1"/>
    </source>
</evidence>
<dbReference type="Pfam" id="PF03401">
    <property type="entry name" value="TctC"/>
    <property type="match status" value="1"/>
</dbReference>
<evidence type="ECO:0008006" key="4">
    <source>
        <dbReference type="Google" id="ProtNLM"/>
    </source>
</evidence>
<dbReference type="PIRSF" id="PIRSF017082">
    <property type="entry name" value="YflP"/>
    <property type="match status" value="1"/>
</dbReference>
<gene>
    <name evidence="2" type="ORF">BKE38_20585</name>
</gene>
<protein>
    <recommendedName>
        <fullName evidence="4">ABC transporter substrate-binding protein</fullName>
    </recommendedName>
</protein>
<dbReference type="AlphaFoldDB" id="A0A1V2GXQ8"/>
<proteinExistence type="inferred from homology"/>